<name>A0AAV9CD46_ACOCL</name>
<dbReference type="Pfam" id="PF22600">
    <property type="entry name" value="MTPAP-like_central"/>
    <property type="match status" value="1"/>
</dbReference>
<evidence type="ECO:0000313" key="11">
    <source>
        <dbReference type="Proteomes" id="UP001180020"/>
    </source>
</evidence>
<dbReference type="GO" id="GO:0003729">
    <property type="term" value="F:mRNA binding"/>
    <property type="evidence" value="ECO:0007669"/>
    <property type="project" value="TreeGrafter"/>
</dbReference>
<dbReference type="InterPro" id="IPR043519">
    <property type="entry name" value="NT_sf"/>
</dbReference>
<dbReference type="GO" id="GO:0046872">
    <property type="term" value="F:metal ion binding"/>
    <property type="evidence" value="ECO:0007669"/>
    <property type="project" value="UniProtKB-KW"/>
</dbReference>
<dbReference type="EMBL" id="JAUJYO010000020">
    <property type="protein sequence ID" value="KAK1286193.1"/>
    <property type="molecule type" value="Genomic_DNA"/>
</dbReference>
<keyword evidence="4" id="KW-0808">Transferase</keyword>
<evidence type="ECO:0000256" key="3">
    <source>
        <dbReference type="ARBA" id="ARBA00012388"/>
    </source>
</evidence>
<evidence type="ECO:0000256" key="6">
    <source>
        <dbReference type="ARBA" id="ARBA00022842"/>
    </source>
</evidence>
<organism evidence="10 11">
    <name type="scientific">Acorus calamus</name>
    <name type="common">Sweet flag</name>
    <dbReference type="NCBI Taxonomy" id="4465"/>
    <lineage>
        <taxon>Eukaryota</taxon>
        <taxon>Viridiplantae</taxon>
        <taxon>Streptophyta</taxon>
        <taxon>Embryophyta</taxon>
        <taxon>Tracheophyta</taxon>
        <taxon>Spermatophyta</taxon>
        <taxon>Magnoliopsida</taxon>
        <taxon>Liliopsida</taxon>
        <taxon>Acoraceae</taxon>
        <taxon>Acorus</taxon>
    </lineage>
</organism>
<sequence>MEESGFVYETLGSLSVPASASPAEPASEDDDYAVFRNRISTSAPVSTKIAAVDYFSLDVCDSAEDPVPDGESGGPPPPPTSEDSQVAEAKAKQAAELKWFRAGCRFRSPMLQLHQEILDFCNFVSPTPEEQASRTAAVQRVFEVIKYIWPHCKVEVFGSFSTGLYLPTSDIDAVILNSNVTTIQMGLRALSKALSQRSIAKKIQVIGKARVPIIKFIERQSGLAFDISFDVHNGPKAAEFIKDAVARMPPLRPLCLILKVFLQQRELNEVYSGGIGSYALLTMLIVHLQVHWRGQDLRRQQLSLEHNLGVLLVSFFELYGRKLNSLDVGISCRAAGAFFLKSHRGFLNMDRPHLLSIEDPQTPENDIGRSSFNYFQVRSAFASAYSMLTDARTIVDLGAQRSILGTIIRPDPVLLDRKGGCNGEMTFDSLLPGAGEPVQRQSKDEMLCNWFTNDDDDSFPRETVTAGDENTPTTSRSKRRDKHREGSEETFRIRHQENGSREKRRKKGHRDGDGGFDGGRQHRQSDSQHGIKVID</sequence>
<evidence type="ECO:0000256" key="4">
    <source>
        <dbReference type="ARBA" id="ARBA00022679"/>
    </source>
</evidence>
<dbReference type="PANTHER" id="PTHR23092:SF15">
    <property type="entry name" value="INACTIVE NON-CANONICAL POLY(A) RNA POLYMERASE PROTEIN TRF4-2-RELATED"/>
    <property type="match status" value="1"/>
</dbReference>
<dbReference type="InterPro" id="IPR045862">
    <property type="entry name" value="Trf4-like"/>
</dbReference>
<dbReference type="GO" id="GO:0005730">
    <property type="term" value="C:nucleolus"/>
    <property type="evidence" value="ECO:0007669"/>
    <property type="project" value="TreeGrafter"/>
</dbReference>
<feature type="compositionally biased region" description="Basic and acidic residues" evidence="7">
    <location>
        <begin position="483"/>
        <end position="501"/>
    </location>
</feature>
<evidence type="ECO:0000256" key="5">
    <source>
        <dbReference type="ARBA" id="ARBA00022723"/>
    </source>
</evidence>
<feature type="domain" description="PAP-associated" evidence="8">
    <location>
        <begin position="307"/>
        <end position="365"/>
    </location>
</feature>
<feature type="domain" description="Poly(A) RNA polymerase mitochondrial-like central palm" evidence="9">
    <location>
        <begin position="113"/>
        <end position="240"/>
    </location>
</feature>
<dbReference type="Gene3D" id="3.30.460.10">
    <property type="entry name" value="Beta Polymerase, domain 2"/>
    <property type="match status" value="1"/>
</dbReference>
<dbReference type="GO" id="GO:1990817">
    <property type="term" value="F:poly(A) RNA polymerase activity"/>
    <property type="evidence" value="ECO:0007669"/>
    <property type="project" value="UniProtKB-EC"/>
</dbReference>
<dbReference type="InterPro" id="IPR054708">
    <property type="entry name" value="MTPAP-like_central"/>
</dbReference>
<protein>
    <recommendedName>
        <fullName evidence="3">polynucleotide adenylyltransferase</fullName>
        <ecNumber evidence="3">2.7.7.19</ecNumber>
    </recommendedName>
</protein>
<gene>
    <name evidence="10" type="ORF">QJS10_CPB20g01861</name>
</gene>
<evidence type="ECO:0000256" key="1">
    <source>
        <dbReference type="ARBA" id="ARBA00001936"/>
    </source>
</evidence>
<dbReference type="GO" id="GO:0031123">
    <property type="term" value="P:RNA 3'-end processing"/>
    <property type="evidence" value="ECO:0007669"/>
    <property type="project" value="TreeGrafter"/>
</dbReference>
<dbReference type="EC" id="2.7.7.19" evidence="3"/>
<dbReference type="FunFam" id="3.30.460.10:FF:000006">
    <property type="entry name" value="non-canonical poly(A) RNA polymerase PAPD5"/>
    <property type="match status" value="1"/>
</dbReference>
<evidence type="ECO:0000256" key="2">
    <source>
        <dbReference type="ARBA" id="ARBA00008593"/>
    </source>
</evidence>
<comment type="similarity">
    <text evidence="2">Belongs to the DNA polymerase type-B-like family.</text>
</comment>
<keyword evidence="11" id="KW-1185">Reference proteome</keyword>
<dbReference type="AlphaFoldDB" id="A0AAV9CD46"/>
<reference evidence="10" key="2">
    <citation type="submission" date="2023-06" db="EMBL/GenBank/DDBJ databases">
        <authorList>
            <person name="Ma L."/>
            <person name="Liu K.-W."/>
            <person name="Li Z."/>
            <person name="Hsiao Y.-Y."/>
            <person name="Qi Y."/>
            <person name="Fu T."/>
            <person name="Tang G."/>
            <person name="Zhang D."/>
            <person name="Sun W.-H."/>
            <person name="Liu D.-K."/>
            <person name="Li Y."/>
            <person name="Chen G.-Z."/>
            <person name="Liu X.-D."/>
            <person name="Liao X.-Y."/>
            <person name="Jiang Y.-T."/>
            <person name="Yu X."/>
            <person name="Hao Y."/>
            <person name="Huang J."/>
            <person name="Zhao X.-W."/>
            <person name="Ke S."/>
            <person name="Chen Y.-Y."/>
            <person name="Wu W.-L."/>
            <person name="Hsu J.-L."/>
            <person name="Lin Y.-F."/>
            <person name="Huang M.-D."/>
            <person name="Li C.-Y."/>
            <person name="Huang L."/>
            <person name="Wang Z.-W."/>
            <person name="Zhao X."/>
            <person name="Zhong W.-Y."/>
            <person name="Peng D.-H."/>
            <person name="Ahmad S."/>
            <person name="Lan S."/>
            <person name="Zhang J.-S."/>
            <person name="Tsai W.-C."/>
            <person name="Van De Peer Y."/>
            <person name="Liu Z.-J."/>
        </authorList>
    </citation>
    <scope>NUCLEOTIDE SEQUENCE</scope>
    <source>
        <strain evidence="10">CP</strain>
        <tissue evidence="10">Leaves</tissue>
    </source>
</reference>
<evidence type="ECO:0000313" key="10">
    <source>
        <dbReference type="EMBL" id="KAK1286193.1"/>
    </source>
</evidence>
<dbReference type="GO" id="GO:0031499">
    <property type="term" value="C:TRAMP complex"/>
    <property type="evidence" value="ECO:0007669"/>
    <property type="project" value="TreeGrafter"/>
</dbReference>
<dbReference type="PANTHER" id="PTHR23092">
    <property type="entry name" value="POLY(A) RNA POLYMERASE"/>
    <property type="match status" value="1"/>
</dbReference>
<comment type="cofactor">
    <cofactor evidence="1">
        <name>Mn(2+)</name>
        <dbReference type="ChEBI" id="CHEBI:29035"/>
    </cofactor>
</comment>
<feature type="region of interest" description="Disordered" evidence="7">
    <location>
        <begin position="452"/>
        <end position="535"/>
    </location>
</feature>
<accession>A0AAV9CD46</accession>
<dbReference type="Proteomes" id="UP001180020">
    <property type="component" value="Unassembled WGS sequence"/>
</dbReference>
<evidence type="ECO:0000256" key="7">
    <source>
        <dbReference type="SAM" id="MobiDB-lite"/>
    </source>
</evidence>
<dbReference type="Pfam" id="PF03828">
    <property type="entry name" value="PAP_assoc"/>
    <property type="match status" value="1"/>
</dbReference>
<dbReference type="Gene3D" id="1.10.1410.10">
    <property type="match status" value="1"/>
</dbReference>
<comment type="caution">
    <text evidence="10">The sequence shown here is derived from an EMBL/GenBank/DDBJ whole genome shotgun (WGS) entry which is preliminary data.</text>
</comment>
<dbReference type="GO" id="GO:0043634">
    <property type="term" value="P:polyadenylation-dependent ncRNA catabolic process"/>
    <property type="evidence" value="ECO:0007669"/>
    <property type="project" value="TreeGrafter"/>
</dbReference>
<evidence type="ECO:0000259" key="9">
    <source>
        <dbReference type="Pfam" id="PF22600"/>
    </source>
</evidence>
<dbReference type="CDD" id="cd05402">
    <property type="entry name" value="NT_PAP_TUTase"/>
    <property type="match status" value="1"/>
</dbReference>
<dbReference type="FunFam" id="1.10.1410.10:FF:000009">
    <property type="entry name" value="Poly(A) RNA polymerase cid14"/>
    <property type="match status" value="1"/>
</dbReference>
<evidence type="ECO:0000259" key="8">
    <source>
        <dbReference type="Pfam" id="PF03828"/>
    </source>
</evidence>
<keyword evidence="5" id="KW-0479">Metal-binding</keyword>
<dbReference type="SUPFAM" id="SSF81301">
    <property type="entry name" value="Nucleotidyltransferase"/>
    <property type="match status" value="1"/>
</dbReference>
<reference evidence="10" key="1">
    <citation type="journal article" date="2023" name="Nat. Commun.">
        <title>Diploid and tetraploid genomes of Acorus and the evolution of monocots.</title>
        <authorList>
            <person name="Ma L."/>
            <person name="Liu K.W."/>
            <person name="Li Z."/>
            <person name="Hsiao Y.Y."/>
            <person name="Qi Y."/>
            <person name="Fu T."/>
            <person name="Tang G.D."/>
            <person name="Zhang D."/>
            <person name="Sun W.H."/>
            <person name="Liu D.K."/>
            <person name="Li Y."/>
            <person name="Chen G.Z."/>
            <person name="Liu X.D."/>
            <person name="Liao X.Y."/>
            <person name="Jiang Y.T."/>
            <person name="Yu X."/>
            <person name="Hao Y."/>
            <person name="Huang J."/>
            <person name="Zhao X.W."/>
            <person name="Ke S."/>
            <person name="Chen Y.Y."/>
            <person name="Wu W.L."/>
            <person name="Hsu J.L."/>
            <person name="Lin Y.F."/>
            <person name="Huang M.D."/>
            <person name="Li C.Y."/>
            <person name="Huang L."/>
            <person name="Wang Z.W."/>
            <person name="Zhao X."/>
            <person name="Zhong W.Y."/>
            <person name="Peng D.H."/>
            <person name="Ahmad S."/>
            <person name="Lan S."/>
            <person name="Zhang J.S."/>
            <person name="Tsai W.C."/>
            <person name="Van de Peer Y."/>
            <person name="Liu Z.J."/>
        </authorList>
    </citation>
    <scope>NUCLEOTIDE SEQUENCE</scope>
    <source>
        <strain evidence="10">CP</strain>
    </source>
</reference>
<dbReference type="InterPro" id="IPR002058">
    <property type="entry name" value="PAP_assoc"/>
</dbReference>
<keyword evidence="6" id="KW-0460">Magnesium</keyword>
<feature type="region of interest" description="Disordered" evidence="7">
    <location>
        <begin position="65"/>
        <end position="88"/>
    </location>
</feature>
<dbReference type="SUPFAM" id="SSF81631">
    <property type="entry name" value="PAP/OAS1 substrate-binding domain"/>
    <property type="match status" value="1"/>
</dbReference>
<proteinExistence type="inferred from homology"/>